<proteinExistence type="predicted"/>
<feature type="region of interest" description="Disordered" evidence="1">
    <location>
        <begin position="155"/>
        <end position="177"/>
    </location>
</feature>
<evidence type="ECO:0000313" key="2">
    <source>
        <dbReference type="EMBL" id="CAA9555716.1"/>
    </source>
</evidence>
<protein>
    <submittedName>
        <fullName evidence="2">Uncharacterized protein</fullName>
    </submittedName>
</protein>
<evidence type="ECO:0000256" key="1">
    <source>
        <dbReference type="SAM" id="MobiDB-lite"/>
    </source>
</evidence>
<accession>A0A6J4UQ90</accession>
<feature type="region of interest" description="Disordered" evidence="1">
    <location>
        <begin position="34"/>
        <end position="68"/>
    </location>
</feature>
<organism evidence="2">
    <name type="scientific">uncultured Thermomicrobiales bacterium</name>
    <dbReference type="NCBI Taxonomy" id="1645740"/>
    <lineage>
        <taxon>Bacteria</taxon>
        <taxon>Pseudomonadati</taxon>
        <taxon>Thermomicrobiota</taxon>
        <taxon>Thermomicrobia</taxon>
        <taxon>Thermomicrobiales</taxon>
        <taxon>environmental samples</taxon>
    </lineage>
</organism>
<dbReference type="EMBL" id="CADCWF010000134">
    <property type="protein sequence ID" value="CAA9555716.1"/>
    <property type="molecule type" value="Genomic_DNA"/>
</dbReference>
<reference evidence="2" key="1">
    <citation type="submission" date="2020-02" db="EMBL/GenBank/DDBJ databases">
        <authorList>
            <person name="Meier V. D."/>
        </authorList>
    </citation>
    <scope>NUCLEOTIDE SEQUENCE</scope>
    <source>
        <strain evidence="2">AVDCRST_MAG59</strain>
    </source>
</reference>
<sequence>MRQARQPGHRCSGEAWWFGCRVGGGRFAFRLVGEPSPDPRLHPSSTSPRAAGRRPRRMLQSESVESTRGLALRRSLHHRCRHPRRERDLVQDGFIMRRSTAIVPVAVLALLAPLDGVTAQNASPAAGGTLPACTAEPRSVDELVGFFFGPGGEPLATPLPADPVASEADLPQGDPADAETEADIDATVREFLACFPAGQYARGFALLTDEAVREFGPDLSDPTEDTAEEIRSLLESQLTGMPTPAEEEMADAPQVEGPREARVLDDARAGAVWTIEGAPIFLILE</sequence>
<dbReference type="AlphaFoldDB" id="A0A6J4UQ90"/>
<gene>
    <name evidence="2" type="ORF">AVDCRST_MAG59-2139</name>
</gene>
<name>A0A6J4UQ90_9BACT</name>